<keyword evidence="2" id="KW-1185">Reference proteome</keyword>
<accession>A0A166Y0A9</accession>
<gene>
    <name evidence="1" type="primary">67</name>
    <name evidence="1" type="ORF">PBI_BRITBRAT_67</name>
</gene>
<dbReference type="EMBL" id="KU998233">
    <property type="protein sequence ID" value="ANA85270.1"/>
    <property type="molecule type" value="Genomic_DNA"/>
</dbReference>
<organism evidence="1 2">
    <name type="scientific">Gordonia phage BritBrat</name>
    <dbReference type="NCBI Taxonomy" id="1838064"/>
    <lineage>
        <taxon>Viruses</taxon>
        <taxon>Duplodnaviria</taxon>
        <taxon>Heunggongvirae</taxon>
        <taxon>Uroviricota</taxon>
        <taxon>Caudoviricetes</taxon>
        <taxon>Britbratvirus</taxon>
        <taxon>Britbratvirus britbrat</taxon>
    </lineage>
</organism>
<protein>
    <submittedName>
        <fullName evidence="1">Uncharacterized protein</fullName>
    </submittedName>
</protein>
<evidence type="ECO:0000313" key="1">
    <source>
        <dbReference type="EMBL" id="ANA85270.1"/>
    </source>
</evidence>
<reference evidence="2" key="1">
    <citation type="submission" date="2016-03" db="EMBL/GenBank/DDBJ databases">
        <authorList>
            <person name="Ploux O."/>
        </authorList>
    </citation>
    <scope>NUCLEOTIDE SEQUENCE [LARGE SCALE GENOMIC DNA]</scope>
</reference>
<evidence type="ECO:0000313" key="2">
    <source>
        <dbReference type="Proteomes" id="UP000202279"/>
    </source>
</evidence>
<dbReference type="Proteomes" id="UP000202279">
    <property type="component" value="Segment"/>
</dbReference>
<dbReference type="RefSeq" id="YP_009276594.1">
    <property type="nucleotide sequence ID" value="NC_030942.1"/>
</dbReference>
<name>A0A166Y0A9_9CAUD</name>
<proteinExistence type="predicted"/>
<dbReference type="KEGG" id="vg:28802907"/>
<sequence length="100" mass="11156">MNELDLINFLEWLDGNRVVRQWDESDDTHEDVARRYLADTPTPAANRVVVTKSRKGYQWAQIARNGSAGAISPKTYDTKSNAVRAARRQAALVGGVVEVQ</sequence>
<dbReference type="GeneID" id="28802907"/>